<dbReference type="InterPro" id="IPR011725">
    <property type="entry name" value="PQQ_synth_PqqA"/>
</dbReference>
<evidence type="ECO:0000256" key="4">
    <source>
        <dbReference type="SAM" id="MobiDB-lite"/>
    </source>
</evidence>
<protein>
    <recommendedName>
        <fullName evidence="3">Coenzyme PQQ synthesis protein A</fullName>
    </recommendedName>
</protein>
<accession>A0A7W9V1Y7</accession>
<feature type="region of interest" description="Disordered" evidence="4">
    <location>
        <begin position="1"/>
        <end position="33"/>
    </location>
</feature>
<evidence type="ECO:0000313" key="6">
    <source>
        <dbReference type="Proteomes" id="UP000588098"/>
    </source>
</evidence>
<keyword evidence="6" id="KW-1185">Reference proteome</keyword>
<comment type="similarity">
    <text evidence="2">Belongs to the PqqA family.</text>
</comment>
<dbReference type="NCBIfam" id="TIGR02107">
    <property type="entry name" value="PQQ_syn_pqqA"/>
    <property type="match status" value="1"/>
</dbReference>
<evidence type="ECO:0000256" key="3">
    <source>
        <dbReference type="ARBA" id="ARBA00015086"/>
    </source>
</evidence>
<dbReference type="Proteomes" id="UP000588098">
    <property type="component" value="Unassembled WGS sequence"/>
</dbReference>
<dbReference type="UniPathway" id="UPA00539"/>
<feature type="compositionally biased region" description="Polar residues" evidence="4">
    <location>
        <begin position="1"/>
        <end position="10"/>
    </location>
</feature>
<sequence>MTESVQQAVERQSRPVDPAVSAAPASEGSAGWHTPDYTVVETALEVTAYSLSNR</sequence>
<gene>
    <name evidence="5" type="ORF">FHS42_006879</name>
</gene>
<organism evidence="5 6">
    <name type="scientific">Streptomyces zagrosensis</name>
    <dbReference type="NCBI Taxonomy" id="1042984"/>
    <lineage>
        <taxon>Bacteria</taxon>
        <taxon>Bacillati</taxon>
        <taxon>Actinomycetota</taxon>
        <taxon>Actinomycetes</taxon>
        <taxon>Kitasatosporales</taxon>
        <taxon>Streptomycetaceae</taxon>
        <taxon>Streptomyces</taxon>
    </lineage>
</organism>
<evidence type="ECO:0000256" key="2">
    <source>
        <dbReference type="ARBA" id="ARBA00009325"/>
    </source>
</evidence>
<evidence type="ECO:0000313" key="5">
    <source>
        <dbReference type="EMBL" id="MBB5939783.1"/>
    </source>
</evidence>
<reference evidence="5 6" key="1">
    <citation type="submission" date="2020-08" db="EMBL/GenBank/DDBJ databases">
        <title>Genomic Encyclopedia of Type Strains, Phase III (KMG-III): the genomes of soil and plant-associated and newly described type strains.</title>
        <authorList>
            <person name="Whitman W."/>
        </authorList>
    </citation>
    <scope>NUCLEOTIDE SEQUENCE [LARGE SCALE GENOMIC DNA]</scope>
    <source>
        <strain evidence="5 6">CECT 8305</strain>
    </source>
</reference>
<comment type="pathway">
    <text evidence="1">Cofactor biosynthesis; pyrroloquinoline quinone biosynthesis.</text>
</comment>
<dbReference type="EMBL" id="JACHJL010000027">
    <property type="protein sequence ID" value="MBB5939783.1"/>
    <property type="molecule type" value="Genomic_DNA"/>
</dbReference>
<dbReference type="AlphaFoldDB" id="A0A7W9V1Y7"/>
<proteinExistence type="inferred from homology"/>
<name>A0A7W9V1Y7_9ACTN</name>
<feature type="compositionally biased region" description="Low complexity" evidence="4">
    <location>
        <begin position="15"/>
        <end position="26"/>
    </location>
</feature>
<dbReference type="RefSeq" id="WP_184579386.1">
    <property type="nucleotide sequence ID" value="NZ_JACHJL010000027.1"/>
</dbReference>
<evidence type="ECO:0000256" key="1">
    <source>
        <dbReference type="ARBA" id="ARBA00004886"/>
    </source>
</evidence>
<dbReference type="GO" id="GO:0018189">
    <property type="term" value="P:pyrroloquinoline quinone biosynthetic process"/>
    <property type="evidence" value="ECO:0007669"/>
    <property type="project" value="UniProtKB-UniPathway"/>
</dbReference>
<comment type="caution">
    <text evidence="5">The sequence shown here is derived from an EMBL/GenBank/DDBJ whole genome shotgun (WGS) entry which is preliminary data.</text>
</comment>